<accession>A0AC11AZ26</accession>
<organism evidence="1">
    <name type="scientific">Ovis aries</name>
    <name type="common">Sheep</name>
    <dbReference type="NCBI Taxonomy" id="9940"/>
    <lineage>
        <taxon>Eukaryota</taxon>
        <taxon>Metazoa</taxon>
        <taxon>Chordata</taxon>
        <taxon>Craniata</taxon>
        <taxon>Vertebrata</taxon>
        <taxon>Euteleostomi</taxon>
        <taxon>Mammalia</taxon>
        <taxon>Eutheria</taxon>
        <taxon>Laurasiatheria</taxon>
        <taxon>Artiodactyla</taxon>
        <taxon>Ruminantia</taxon>
        <taxon>Pecora</taxon>
        <taxon>Bovidae</taxon>
        <taxon>Caprinae</taxon>
        <taxon>Ovis</taxon>
    </lineage>
</organism>
<proteinExistence type="predicted"/>
<reference evidence="1" key="2">
    <citation type="submission" date="2025-08" db="UniProtKB">
        <authorList>
            <consortium name="Ensembl"/>
        </authorList>
    </citation>
    <scope>IDENTIFICATION</scope>
</reference>
<sequence>MWEVERTLPQPTHCPSLYIPDASLGRGLQPRSGLTLSCPGLRTHQYLTTLDNMFWKLPLLLGLLALGPHVCSWMFEDVGKTGKEFSLCVEFALHHFNEHQPDENAYKLLWVRRSQRKKYSLTYLMDLDLGRTICKKHDEDIDNCPLQEGPEGKKVNCTFTVDSRPSFTQFTLLSSTCQQI</sequence>
<reference evidence="1" key="1">
    <citation type="submission" date="2020-11" db="EMBL/GenBank/DDBJ databases">
        <authorList>
            <person name="Davenport K.M."/>
            <person name="Bickhart D.M."/>
            <person name="Smith T.P.L."/>
            <person name="Murdoch B.M."/>
            <person name="Rosen B.D."/>
        </authorList>
    </citation>
    <scope>NUCLEOTIDE SEQUENCE [LARGE SCALE GENOMIC DNA]</scope>
    <source>
        <strain evidence="1">OAR_USU_Benz2616</strain>
    </source>
</reference>
<evidence type="ECO:0000313" key="1">
    <source>
        <dbReference type="Ensembl" id="ENSOARP00020006616.2"/>
    </source>
</evidence>
<protein>
    <submittedName>
        <fullName evidence="1">Uncharacterized protein</fullName>
    </submittedName>
</protein>
<dbReference type="Ensembl" id="ENSOART00020007991.2">
    <property type="protein sequence ID" value="ENSOARP00020006616.2"/>
    <property type="gene ID" value="ENSOARG00020005223.2"/>
</dbReference>
<name>A0AC11AZ26_SHEEP</name>
<reference evidence="1" key="3">
    <citation type="submission" date="2025-09" db="UniProtKB">
        <authorList>
            <consortium name="Ensembl"/>
        </authorList>
    </citation>
    <scope>IDENTIFICATION</scope>
</reference>
<gene>
    <name evidence="1" type="primary">LOC114117504</name>
</gene>